<name>A0A6J7QW81_9ZZZZ</name>
<dbReference type="Gene3D" id="3.40.630.10">
    <property type="entry name" value="Zn peptidases"/>
    <property type="match status" value="1"/>
</dbReference>
<dbReference type="PANTHER" id="PTHR37326">
    <property type="entry name" value="BLL3975 PROTEIN"/>
    <property type="match status" value="1"/>
</dbReference>
<proteinExistence type="predicted"/>
<gene>
    <name evidence="6" type="ORF">UFOPK4150_00248</name>
</gene>
<reference evidence="6" key="1">
    <citation type="submission" date="2020-05" db="EMBL/GenBank/DDBJ databases">
        <authorList>
            <person name="Chiriac C."/>
            <person name="Salcher M."/>
            <person name="Ghai R."/>
            <person name="Kavagutti S V."/>
        </authorList>
    </citation>
    <scope>NUCLEOTIDE SEQUENCE</scope>
</reference>
<evidence type="ECO:0000256" key="4">
    <source>
        <dbReference type="ARBA" id="ARBA00022833"/>
    </source>
</evidence>
<keyword evidence="3" id="KW-0378">Hydrolase</keyword>
<dbReference type="GO" id="GO:0016788">
    <property type="term" value="F:hydrolase activity, acting on ester bonds"/>
    <property type="evidence" value="ECO:0007669"/>
    <property type="project" value="InterPro"/>
</dbReference>
<protein>
    <submittedName>
        <fullName evidence="6">Unannotated protein</fullName>
    </submittedName>
</protein>
<sequence length="315" mass="32427">MTSRTLDLGPGVGLYMHEIGDGNGPTLAVLGGVHGDEIEGVAAARMLINLAELLDAQGLLRGTLRVVPVCNPPAFEARTRTSPLDGENLARVFPGDASASVTKQIAHALTERVIRGADLLVDLHSAGVHYSMPLFVGFVDHLVTSPMSREAATAFGAPLTWQHEGSGPGRSLSAAADLGVPSIYVEGSGGGGLAGTDLDTYVRGLTRLLAHFGMGHETPGPHIESTWLSGDDGDVDSSLASTFAGYCVTRSAAGDVVSTGQVIAEIIDDAARVVQQIRNPRPGPATVMMLRQTAIVTPGDAIAMLGPAPIAAASL</sequence>
<accession>A0A6J7QW81</accession>
<feature type="domain" description="Succinylglutamate desuccinylase/Aspartoacylase catalytic" evidence="5">
    <location>
        <begin position="23"/>
        <end position="211"/>
    </location>
</feature>
<keyword evidence="2" id="KW-0479">Metal-binding</keyword>
<evidence type="ECO:0000259" key="5">
    <source>
        <dbReference type="Pfam" id="PF24827"/>
    </source>
</evidence>
<evidence type="ECO:0000256" key="2">
    <source>
        <dbReference type="ARBA" id="ARBA00022723"/>
    </source>
</evidence>
<evidence type="ECO:0000256" key="1">
    <source>
        <dbReference type="ARBA" id="ARBA00001947"/>
    </source>
</evidence>
<keyword evidence="4" id="KW-0862">Zinc</keyword>
<dbReference type="GO" id="GO:0016811">
    <property type="term" value="F:hydrolase activity, acting on carbon-nitrogen (but not peptide) bonds, in linear amides"/>
    <property type="evidence" value="ECO:0007669"/>
    <property type="project" value="InterPro"/>
</dbReference>
<comment type="cofactor">
    <cofactor evidence="1">
        <name>Zn(2+)</name>
        <dbReference type="ChEBI" id="CHEBI:29105"/>
    </cofactor>
</comment>
<dbReference type="GO" id="GO:0046872">
    <property type="term" value="F:metal ion binding"/>
    <property type="evidence" value="ECO:0007669"/>
    <property type="project" value="UniProtKB-KW"/>
</dbReference>
<dbReference type="Pfam" id="PF24827">
    <property type="entry name" value="AstE_AspA_cat"/>
    <property type="match status" value="1"/>
</dbReference>
<dbReference type="PANTHER" id="PTHR37326:SF1">
    <property type="entry name" value="BLL3975 PROTEIN"/>
    <property type="match status" value="1"/>
</dbReference>
<dbReference type="SUPFAM" id="SSF53187">
    <property type="entry name" value="Zn-dependent exopeptidases"/>
    <property type="match status" value="1"/>
</dbReference>
<dbReference type="InterPro" id="IPR055438">
    <property type="entry name" value="AstE_AspA_cat"/>
</dbReference>
<evidence type="ECO:0000256" key="3">
    <source>
        <dbReference type="ARBA" id="ARBA00022801"/>
    </source>
</evidence>
<dbReference type="InterPro" id="IPR043795">
    <property type="entry name" value="N-alpha-Ac-DABA-like"/>
</dbReference>
<dbReference type="AlphaFoldDB" id="A0A6J7QW81"/>
<dbReference type="CDD" id="cd06230">
    <property type="entry name" value="M14_ASTE_ASPA_like"/>
    <property type="match status" value="1"/>
</dbReference>
<dbReference type="InterPro" id="IPR053138">
    <property type="entry name" value="N-alpha-Ac-DABA_deacetylase"/>
</dbReference>
<organism evidence="6">
    <name type="scientific">freshwater metagenome</name>
    <dbReference type="NCBI Taxonomy" id="449393"/>
    <lineage>
        <taxon>unclassified sequences</taxon>
        <taxon>metagenomes</taxon>
        <taxon>ecological metagenomes</taxon>
    </lineage>
</organism>
<dbReference type="PIRSF" id="PIRSF039012">
    <property type="entry name" value="ASP"/>
    <property type="match status" value="1"/>
</dbReference>
<dbReference type="EMBL" id="CAFBPU010000004">
    <property type="protein sequence ID" value="CAB5021076.1"/>
    <property type="molecule type" value="Genomic_DNA"/>
</dbReference>
<evidence type="ECO:0000313" key="6">
    <source>
        <dbReference type="EMBL" id="CAB5021076.1"/>
    </source>
</evidence>